<sequence length="97" mass="10725">MRRSLITLFSRIPGGEKRSAITTFNPKLTSTTVHLLRLVNRNPTTLHPHDHPFGISKSLNSGSVGGLQEDGPFRSLLLPKSFFFILATGTFLALKIH</sequence>
<comment type="caution">
    <text evidence="1">The sequence shown here is derived from an EMBL/GenBank/DDBJ whole genome shotgun (WGS) entry which is preliminary data.</text>
</comment>
<name>A0A9N9Y2Z3_9HYPO</name>
<dbReference type="AlphaFoldDB" id="A0A9N9Y2Z3"/>
<keyword evidence="2" id="KW-1185">Reference proteome</keyword>
<evidence type="ECO:0000313" key="2">
    <source>
        <dbReference type="Proteomes" id="UP000754883"/>
    </source>
</evidence>
<accession>A0A9N9Y2Z3</accession>
<organism evidence="1 2">
    <name type="scientific">Clonostachys byssicola</name>
    <dbReference type="NCBI Taxonomy" id="160290"/>
    <lineage>
        <taxon>Eukaryota</taxon>
        <taxon>Fungi</taxon>
        <taxon>Dikarya</taxon>
        <taxon>Ascomycota</taxon>
        <taxon>Pezizomycotina</taxon>
        <taxon>Sordariomycetes</taxon>
        <taxon>Hypocreomycetidae</taxon>
        <taxon>Hypocreales</taxon>
        <taxon>Bionectriaceae</taxon>
        <taxon>Clonostachys</taxon>
    </lineage>
</organism>
<gene>
    <name evidence="1" type="ORF">CBYS24578_00017590</name>
</gene>
<proteinExistence type="predicted"/>
<dbReference type="EMBL" id="CABFNO020001468">
    <property type="protein sequence ID" value="CAG9990063.1"/>
    <property type="molecule type" value="Genomic_DNA"/>
</dbReference>
<dbReference type="Proteomes" id="UP000754883">
    <property type="component" value="Unassembled WGS sequence"/>
</dbReference>
<evidence type="ECO:0000313" key="1">
    <source>
        <dbReference type="EMBL" id="CAG9990063.1"/>
    </source>
</evidence>
<reference evidence="1 2" key="2">
    <citation type="submission" date="2021-10" db="EMBL/GenBank/DDBJ databases">
        <authorList>
            <person name="Piombo E."/>
        </authorList>
    </citation>
    <scope>NUCLEOTIDE SEQUENCE [LARGE SCALE GENOMIC DNA]</scope>
</reference>
<reference evidence="2" key="1">
    <citation type="submission" date="2019-06" db="EMBL/GenBank/DDBJ databases">
        <authorList>
            <person name="Broberg M."/>
        </authorList>
    </citation>
    <scope>NUCLEOTIDE SEQUENCE [LARGE SCALE GENOMIC DNA]</scope>
</reference>
<protein>
    <submittedName>
        <fullName evidence="1">Uncharacterized protein</fullName>
    </submittedName>
</protein>